<dbReference type="SMART" id="SM00886">
    <property type="entry name" value="Dabb"/>
    <property type="match status" value="1"/>
</dbReference>
<dbReference type="Pfam" id="PF07876">
    <property type="entry name" value="Dabb"/>
    <property type="match status" value="1"/>
</dbReference>
<dbReference type="InterPro" id="IPR011008">
    <property type="entry name" value="Dimeric_a/b-barrel"/>
</dbReference>
<protein>
    <submittedName>
        <fullName evidence="2">Dabb family protein</fullName>
    </submittedName>
</protein>
<dbReference type="PROSITE" id="PS51502">
    <property type="entry name" value="S_R_A_B_BARREL"/>
    <property type="match status" value="1"/>
</dbReference>
<feature type="domain" description="Stress-response A/B barrel" evidence="1">
    <location>
        <begin position="39"/>
        <end position="134"/>
    </location>
</feature>
<dbReference type="Gene3D" id="3.30.70.100">
    <property type="match status" value="1"/>
</dbReference>
<evidence type="ECO:0000313" key="2">
    <source>
        <dbReference type="EMBL" id="TXK51954.1"/>
    </source>
</evidence>
<keyword evidence="3" id="KW-1185">Reference proteome</keyword>
<accession>A0A5C8KCK8</accession>
<dbReference type="EMBL" id="VRTY01000006">
    <property type="protein sequence ID" value="TXK51954.1"/>
    <property type="molecule type" value="Genomic_DNA"/>
</dbReference>
<dbReference type="InterPro" id="IPR013097">
    <property type="entry name" value="Dabb"/>
</dbReference>
<organism evidence="2 3">
    <name type="scientific">Pontibacter qinzhouensis</name>
    <dbReference type="NCBI Taxonomy" id="2603253"/>
    <lineage>
        <taxon>Bacteria</taxon>
        <taxon>Pseudomonadati</taxon>
        <taxon>Bacteroidota</taxon>
        <taxon>Cytophagia</taxon>
        <taxon>Cytophagales</taxon>
        <taxon>Hymenobacteraceae</taxon>
        <taxon>Pontibacter</taxon>
    </lineage>
</organism>
<dbReference type="OrthoDB" id="7189263at2"/>
<sequence>MNKLSRRSFLGSSAFLSLVGVFGLVPSLYKTRQKKKNMFVHHVYFWLKNPDSAADKAKLIEGLNTLKGIKQIKMAHIGVPANTNRSVIERGYAVSWLLFFDNQQEQDVYQEHPVHLKFVENYSQLWEKVIVYDSVDA</sequence>
<name>A0A5C8KCK8_9BACT</name>
<comment type="caution">
    <text evidence="2">The sequence shown here is derived from an EMBL/GenBank/DDBJ whole genome shotgun (WGS) entry which is preliminary data.</text>
</comment>
<gene>
    <name evidence="2" type="ORF">FVR03_02395</name>
</gene>
<proteinExistence type="predicted"/>
<evidence type="ECO:0000313" key="3">
    <source>
        <dbReference type="Proteomes" id="UP000321926"/>
    </source>
</evidence>
<dbReference type="AlphaFoldDB" id="A0A5C8KCK8"/>
<evidence type="ECO:0000259" key="1">
    <source>
        <dbReference type="PROSITE" id="PS51502"/>
    </source>
</evidence>
<reference evidence="2 3" key="1">
    <citation type="submission" date="2019-08" db="EMBL/GenBank/DDBJ databases">
        <authorList>
            <person name="Shi S."/>
        </authorList>
    </citation>
    <scope>NUCLEOTIDE SEQUENCE [LARGE SCALE GENOMIC DNA]</scope>
    <source>
        <strain evidence="2 3">GY10130</strain>
    </source>
</reference>
<dbReference type="Proteomes" id="UP000321926">
    <property type="component" value="Unassembled WGS sequence"/>
</dbReference>
<dbReference type="SUPFAM" id="SSF54909">
    <property type="entry name" value="Dimeric alpha+beta barrel"/>
    <property type="match status" value="1"/>
</dbReference>